<evidence type="ECO:0000313" key="5">
    <source>
        <dbReference type="EMBL" id="GGO89429.1"/>
    </source>
</evidence>
<keyword evidence="1 3" id="KW-0732">Signal</keyword>
<reference evidence="5" key="2">
    <citation type="submission" date="2020-09" db="EMBL/GenBank/DDBJ databases">
        <authorList>
            <person name="Sun Q."/>
            <person name="Zhou Y."/>
        </authorList>
    </citation>
    <scope>NUCLEOTIDE SEQUENCE</scope>
    <source>
        <strain evidence="5">CGMCC 4.7201</strain>
    </source>
</reference>
<organism evidence="5 6">
    <name type="scientific">Wenjunlia tyrosinilytica</name>
    <dbReference type="NCBI Taxonomy" id="1544741"/>
    <lineage>
        <taxon>Bacteria</taxon>
        <taxon>Bacillati</taxon>
        <taxon>Actinomycetota</taxon>
        <taxon>Actinomycetes</taxon>
        <taxon>Kitasatosporales</taxon>
        <taxon>Streptomycetaceae</taxon>
        <taxon>Wenjunlia</taxon>
    </lineage>
</organism>
<dbReference type="AlphaFoldDB" id="A0A918DXL9"/>
<keyword evidence="2" id="KW-0456">Lyase</keyword>
<dbReference type="InterPro" id="IPR008397">
    <property type="entry name" value="Alginate_lyase_dom"/>
</dbReference>
<evidence type="ECO:0000256" key="2">
    <source>
        <dbReference type="ARBA" id="ARBA00023239"/>
    </source>
</evidence>
<proteinExistence type="predicted"/>
<dbReference type="EMBL" id="BMMS01000013">
    <property type="protein sequence ID" value="GGO89429.1"/>
    <property type="molecule type" value="Genomic_DNA"/>
</dbReference>
<sequence>MPGARVSKGLAAATATVAVVVPLLVAGGPASSSAAGAQSAARVRHAAPAFKHPGVLVSGRQLNFVRGRVNKGAQPWKNAYRAMRESRYASLAYHPAPSAVVHCPFGEAPGHGCVEERQDALAAYTDALVWSISRDRAYARKAVSIMDAWSDVLKNHTSDNASLQAAWAGSTWARAAEIMRYTYKGWSPSHVRRFSTMLRRGYLPVVRKGNPKYNGNWELAMTDATMGIAVFLNDRSAFNKAVSTFRARVPAYFYLKKDGSRPKTRKGSGVTTRDQMTTYWFGQRTFANGLAQETCRNFTHVGYSLAATSHIAETAWHQGVDLYSGVKERLRQALGFHAHYELGAPAPQWLCGGKPELGLGPDTEVLYHHLHKRLGLTLPDAKRLTMRQRPAGTDNLFVAWETLTHAGNRY</sequence>
<protein>
    <recommendedName>
        <fullName evidence="4">Alginate lyase domain-containing protein</fullName>
    </recommendedName>
</protein>
<accession>A0A918DXL9</accession>
<dbReference type="GO" id="GO:0016829">
    <property type="term" value="F:lyase activity"/>
    <property type="evidence" value="ECO:0007669"/>
    <property type="project" value="UniProtKB-KW"/>
</dbReference>
<dbReference type="RefSeq" id="WP_189132397.1">
    <property type="nucleotide sequence ID" value="NZ_BMMS01000013.1"/>
</dbReference>
<comment type="caution">
    <text evidence="5">The sequence shown here is derived from an EMBL/GenBank/DDBJ whole genome shotgun (WGS) entry which is preliminary data.</text>
</comment>
<evidence type="ECO:0000313" key="6">
    <source>
        <dbReference type="Proteomes" id="UP000641932"/>
    </source>
</evidence>
<evidence type="ECO:0000256" key="3">
    <source>
        <dbReference type="SAM" id="SignalP"/>
    </source>
</evidence>
<dbReference type="InterPro" id="IPR008929">
    <property type="entry name" value="Chondroitin_lyas"/>
</dbReference>
<dbReference type="Proteomes" id="UP000641932">
    <property type="component" value="Unassembled WGS sequence"/>
</dbReference>
<evidence type="ECO:0000259" key="4">
    <source>
        <dbReference type="Pfam" id="PF05426"/>
    </source>
</evidence>
<dbReference type="Pfam" id="PF05426">
    <property type="entry name" value="Alginate_lyase"/>
    <property type="match status" value="1"/>
</dbReference>
<name>A0A918DXL9_9ACTN</name>
<gene>
    <name evidence="5" type="ORF">GCM10012280_32550</name>
</gene>
<reference evidence="5" key="1">
    <citation type="journal article" date="2014" name="Int. J. Syst. Evol. Microbiol.">
        <title>Complete genome sequence of Corynebacterium casei LMG S-19264T (=DSM 44701T), isolated from a smear-ripened cheese.</title>
        <authorList>
            <consortium name="US DOE Joint Genome Institute (JGI-PGF)"/>
            <person name="Walter F."/>
            <person name="Albersmeier A."/>
            <person name="Kalinowski J."/>
            <person name="Ruckert C."/>
        </authorList>
    </citation>
    <scope>NUCLEOTIDE SEQUENCE</scope>
    <source>
        <strain evidence="5">CGMCC 4.7201</strain>
    </source>
</reference>
<dbReference type="Gene3D" id="1.50.10.100">
    <property type="entry name" value="Chondroitin AC/alginate lyase"/>
    <property type="match status" value="1"/>
</dbReference>
<evidence type="ECO:0000256" key="1">
    <source>
        <dbReference type="ARBA" id="ARBA00022729"/>
    </source>
</evidence>
<dbReference type="GO" id="GO:0042597">
    <property type="term" value="C:periplasmic space"/>
    <property type="evidence" value="ECO:0007669"/>
    <property type="project" value="InterPro"/>
</dbReference>
<keyword evidence="6" id="KW-1185">Reference proteome</keyword>
<feature type="signal peptide" evidence="3">
    <location>
        <begin position="1"/>
        <end position="34"/>
    </location>
</feature>
<feature type="chain" id="PRO_5037343478" description="Alginate lyase domain-containing protein" evidence="3">
    <location>
        <begin position="35"/>
        <end position="410"/>
    </location>
</feature>
<dbReference type="SUPFAM" id="SSF48230">
    <property type="entry name" value="Chondroitin AC/alginate lyase"/>
    <property type="match status" value="1"/>
</dbReference>
<feature type="domain" description="Alginate lyase" evidence="4">
    <location>
        <begin position="119"/>
        <end position="340"/>
    </location>
</feature>